<dbReference type="Pfam" id="PF09587">
    <property type="entry name" value="PGA_cap"/>
    <property type="match status" value="1"/>
</dbReference>
<comment type="similarity">
    <text evidence="1">Belongs to the CapA family.</text>
</comment>
<keyword evidence="3" id="KW-0812">Transmembrane</keyword>
<keyword evidence="3" id="KW-0472">Membrane</keyword>
<dbReference type="PANTHER" id="PTHR33393:SF13">
    <property type="entry name" value="PGA BIOSYNTHESIS PROTEIN CAPA"/>
    <property type="match status" value="1"/>
</dbReference>
<dbReference type="Gene3D" id="3.60.21.10">
    <property type="match status" value="1"/>
</dbReference>
<dbReference type="GO" id="GO:0016787">
    <property type="term" value="F:hydrolase activity"/>
    <property type="evidence" value="ECO:0007669"/>
    <property type="project" value="UniProtKB-KW"/>
</dbReference>
<dbReference type="SUPFAM" id="SSF56300">
    <property type="entry name" value="Metallo-dependent phosphatases"/>
    <property type="match status" value="1"/>
</dbReference>
<organism evidence="5">
    <name type="scientific">Planktothricoides raciborskii GIHE-MW2</name>
    <dbReference type="NCBI Taxonomy" id="2792601"/>
    <lineage>
        <taxon>Bacteria</taxon>
        <taxon>Bacillati</taxon>
        <taxon>Cyanobacteriota</taxon>
        <taxon>Cyanophyceae</taxon>
        <taxon>Oscillatoriophycideae</taxon>
        <taxon>Oscillatoriales</taxon>
        <taxon>Oscillatoriaceae</taxon>
        <taxon>Planktothricoides</taxon>
    </lineage>
</organism>
<accession>A0AAU8JF49</accession>
<gene>
    <name evidence="5" type="ORF">ABWT76_000659</name>
</gene>
<dbReference type="RefSeq" id="WP_054469588.1">
    <property type="nucleotide sequence ID" value="NZ_CP159837.1"/>
</dbReference>
<proteinExistence type="inferred from homology"/>
<feature type="compositionally biased region" description="Basic and acidic residues" evidence="2">
    <location>
        <begin position="185"/>
        <end position="200"/>
    </location>
</feature>
<dbReference type="InterPro" id="IPR019079">
    <property type="entry name" value="Capsule_synth_CapA"/>
</dbReference>
<protein>
    <submittedName>
        <fullName evidence="5">CapA family protein</fullName>
        <ecNumber evidence="5">3.1.-.-</ecNumber>
    </submittedName>
</protein>
<evidence type="ECO:0000256" key="2">
    <source>
        <dbReference type="SAM" id="MobiDB-lite"/>
    </source>
</evidence>
<dbReference type="PANTHER" id="PTHR33393">
    <property type="entry name" value="POLYGLUTAMINE SYNTHESIS ACCESSORY PROTEIN RV0574C-RELATED"/>
    <property type="match status" value="1"/>
</dbReference>
<feature type="compositionally biased region" description="Polar residues" evidence="2">
    <location>
        <begin position="170"/>
        <end position="180"/>
    </location>
</feature>
<dbReference type="EC" id="3.1.-.-" evidence="5"/>
<reference evidence="5" key="1">
    <citation type="submission" date="2024-07" db="EMBL/GenBank/DDBJ databases">
        <authorList>
            <person name="Kim Y.J."/>
            <person name="Jeong J.Y."/>
        </authorList>
    </citation>
    <scope>NUCLEOTIDE SEQUENCE</scope>
    <source>
        <strain evidence="5">GIHE-MW2</strain>
    </source>
</reference>
<feature type="transmembrane region" description="Helical" evidence="3">
    <location>
        <begin position="143"/>
        <end position="162"/>
    </location>
</feature>
<evidence type="ECO:0000313" key="5">
    <source>
        <dbReference type="EMBL" id="XCM37854.1"/>
    </source>
</evidence>
<dbReference type="EMBL" id="CP159837">
    <property type="protein sequence ID" value="XCM37854.1"/>
    <property type="molecule type" value="Genomic_DNA"/>
</dbReference>
<sequence>MTSFNPIAYPSMFQLARGGNFRAIACLINSYLAPYGIYVRAQPVHAGCLPLKVEFESLPDQPELIGVMRDRIIQFICHHLWRLNSEVIEGVRIVGLWSGNGQPNVLWHQSVRIVTPANRRRQKHLIALQAQARKLLNFKINRLFLFTGFSVVSFLIGFSLVASQLQHKSASNLDRQNPKSPVSVDRADESKNQRKDNQVKAALEEVKVVPHTDVKNPSDPTVTMMFAGDVTLGYAFEDLIGQDYQWAFDAMPEYRDVDVAMVNLEGTLTTAETEYEKTFNFKAHPEQVEVLTHGGVDIVNLANNHAMDYLDTGLQETLATLEQAGIHSVGAGMNLTEARRPEILEVKGQRIAYFGYYTGEDHQATDHAAGTNPALEARIAEDIQAIRDQVDWIIVNFHWGVELSNYPETWQSKLAHFAIDRGADVVVGHHPHVLQGSEIYRGRPIAYSLGNFIFGGNARSDYDTAVLKVSVREKQMKVEFLPVEVRKYQPKIVQGERGDRILAELAMFSNIFEQAMSSPMILDAKSSQVIADPENSVFASNLTSSAENIPNAAGNNPINNSTIAKTPDGETITFPLNTTDETGTFAQSSFTSAQDGLEIAIPSEPEPGKTPATSDPALTSPEPESSNYLALATGTAVAIAVAAGAAIATNKKKGGRKPIQLPLLPNLRG</sequence>
<feature type="transmembrane region" description="Helical" evidence="3">
    <location>
        <begin position="628"/>
        <end position="648"/>
    </location>
</feature>
<evidence type="ECO:0000259" key="4">
    <source>
        <dbReference type="SMART" id="SM00854"/>
    </source>
</evidence>
<dbReference type="SMART" id="SM00854">
    <property type="entry name" value="PGA_cap"/>
    <property type="match status" value="1"/>
</dbReference>
<dbReference type="AlphaFoldDB" id="A0AAU8JF49"/>
<keyword evidence="5" id="KW-0378">Hydrolase</keyword>
<feature type="compositionally biased region" description="Polar residues" evidence="2">
    <location>
        <begin position="611"/>
        <end position="626"/>
    </location>
</feature>
<feature type="region of interest" description="Disordered" evidence="2">
    <location>
        <begin position="170"/>
        <end position="200"/>
    </location>
</feature>
<feature type="domain" description="Capsule synthesis protein CapA" evidence="4">
    <location>
        <begin position="223"/>
        <end position="456"/>
    </location>
</feature>
<dbReference type="InterPro" id="IPR052169">
    <property type="entry name" value="CW_Biosynth-Accessory"/>
</dbReference>
<evidence type="ECO:0000256" key="1">
    <source>
        <dbReference type="ARBA" id="ARBA00005662"/>
    </source>
</evidence>
<name>A0AAU8JF49_9CYAN</name>
<dbReference type="CDD" id="cd07381">
    <property type="entry name" value="MPP_CapA"/>
    <property type="match status" value="1"/>
</dbReference>
<keyword evidence="3" id="KW-1133">Transmembrane helix</keyword>
<evidence type="ECO:0000256" key="3">
    <source>
        <dbReference type="SAM" id="Phobius"/>
    </source>
</evidence>
<feature type="region of interest" description="Disordered" evidence="2">
    <location>
        <begin position="600"/>
        <end position="626"/>
    </location>
</feature>
<dbReference type="InterPro" id="IPR029052">
    <property type="entry name" value="Metallo-depent_PP-like"/>
</dbReference>